<evidence type="ECO:0000313" key="3">
    <source>
        <dbReference type="Proteomes" id="UP001259659"/>
    </source>
</evidence>
<evidence type="ECO:0000313" key="2">
    <source>
        <dbReference type="EMBL" id="MDS0257897.1"/>
    </source>
</evidence>
<gene>
    <name evidence="2" type="ORF">NDI56_00580</name>
</gene>
<reference evidence="2 3" key="1">
    <citation type="submission" date="2022-06" db="EMBL/GenBank/DDBJ databases">
        <title>Haloarcula sp. a new haloarchaeum isolate from saline soil.</title>
        <authorList>
            <person name="Strakova D."/>
            <person name="Galisteo C."/>
            <person name="Sanchez-Porro C."/>
            <person name="Ventosa A."/>
        </authorList>
    </citation>
    <scope>NUCLEOTIDE SEQUENCE [LARGE SCALE GENOMIC DNA]</scope>
    <source>
        <strain evidence="2 3">S1CR25-12</strain>
    </source>
</reference>
<dbReference type="InterPro" id="IPR058365">
    <property type="entry name" value="DUF8052"/>
</dbReference>
<dbReference type="Proteomes" id="UP001259659">
    <property type="component" value="Unassembled WGS sequence"/>
</dbReference>
<organism evidence="2 3">
    <name type="scientific">Haloarcula saliterrae</name>
    <dbReference type="NCBI Taxonomy" id="2950534"/>
    <lineage>
        <taxon>Archaea</taxon>
        <taxon>Methanobacteriati</taxon>
        <taxon>Methanobacteriota</taxon>
        <taxon>Stenosarchaea group</taxon>
        <taxon>Halobacteria</taxon>
        <taxon>Halobacteriales</taxon>
        <taxon>Haloarculaceae</taxon>
        <taxon>Haloarcula</taxon>
    </lineage>
</organism>
<comment type="caution">
    <text evidence="2">The sequence shown here is derived from an EMBL/GenBank/DDBJ whole genome shotgun (WGS) entry which is preliminary data.</text>
</comment>
<protein>
    <recommendedName>
        <fullName evidence="1">DUF8052 domain-containing protein</fullName>
    </recommendedName>
</protein>
<dbReference type="RefSeq" id="WP_310917461.1">
    <property type="nucleotide sequence ID" value="NZ_JAMQON010000001.1"/>
</dbReference>
<keyword evidence="3" id="KW-1185">Reference proteome</keyword>
<name>A0ABU2F6J7_9EURY</name>
<dbReference type="Pfam" id="PF26226">
    <property type="entry name" value="DUF8052"/>
    <property type="match status" value="1"/>
</dbReference>
<feature type="domain" description="DUF8052" evidence="1">
    <location>
        <begin position="17"/>
        <end position="173"/>
    </location>
</feature>
<sequence>MSDADESRRAAMPTWDDDYLQRVGERLAHAYDLERDRAVRGERFDLYGCLSVESQKQFLHRSLNWANYETAEHLFVRRTDGVSRADLDALVELGHELAEAWIDADEEHRGTEFTFVLVVPAIPGAVRSHVSGFRDRTLLKFGYYGDYEVNLVVVAPEREQVVASREADTAAAFDFWDAYDPEGPGLVARVRGWLG</sequence>
<dbReference type="EMBL" id="JAMQON010000001">
    <property type="protein sequence ID" value="MDS0257897.1"/>
    <property type="molecule type" value="Genomic_DNA"/>
</dbReference>
<proteinExistence type="predicted"/>
<evidence type="ECO:0000259" key="1">
    <source>
        <dbReference type="Pfam" id="PF26226"/>
    </source>
</evidence>
<accession>A0ABU2F6J7</accession>